<feature type="compositionally biased region" description="Pro residues" evidence="3">
    <location>
        <begin position="45"/>
        <end position="63"/>
    </location>
</feature>
<feature type="compositionally biased region" description="Pro residues" evidence="3">
    <location>
        <begin position="340"/>
        <end position="349"/>
    </location>
</feature>
<dbReference type="PROSITE" id="PS51444">
    <property type="entry name" value="FH2"/>
    <property type="match status" value="1"/>
</dbReference>
<dbReference type="SUPFAM" id="SSF101447">
    <property type="entry name" value="Formin homology 2 domain (FH2 domain)"/>
    <property type="match status" value="1"/>
</dbReference>
<feature type="compositionally biased region" description="Low complexity" evidence="3">
    <location>
        <begin position="271"/>
        <end position="287"/>
    </location>
</feature>
<comment type="caution">
    <text evidence="7">The sequence shown here is derived from an EMBL/GenBank/DDBJ whole genome shotgun (WGS) entry which is preliminary data.</text>
</comment>
<gene>
    <name evidence="7" type="ORF">PIB30_003208</name>
</gene>
<evidence type="ECO:0000256" key="2">
    <source>
        <dbReference type="RuleBase" id="RU361260"/>
    </source>
</evidence>
<dbReference type="PANTHER" id="PTHR23213">
    <property type="entry name" value="FORMIN-RELATED"/>
    <property type="match status" value="1"/>
</dbReference>
<evidence type="ECO:0000256" key="5">
    <source>
        <dbReference type="SAM" id="SignalP"/>
    </source>
</evidence>
<dbReference type="InterPro" id="IPR015425">
    <property type="entry name" value="FH2_Formin"/>
</dbReference>
<dbReference type="Proteomes" id="UP001341840">
    <property type="component" value="Unassembled WGS sequence"/>
</dbReference>
<keyword evidence="8" id="KW-1185">Reference proteome</keyword>
<dbReference type="Pfam" id="PF02181">
    <property type="entry name" value="FH2"/>
    <property type="match status" value="1"/>
</dbReference>
<keyword evidence="4" id="KW-0812">Transmembrane</keyword>
<dbReference type="EMBL" id="JASCZI010000006">
    <property type="protein sequence ID" value="MED6106249.1"/>
    <property type="molecule type" value="Genomic_DNA"/>
</dbReference>
<feature type="chain" id="PRO_5047259793" description="Formin-like protein" evidence="5">
    <location>
        <begin position="27"/>
        <end position="798"/>
    </location>
</feature>
<feature type="compositionally biased region" description="Basic and acidic residues" evidence="3">
    <location>
        <begin position="256"/>
        <end position="270"/>
    </location>
</feature>
<name>A0ABU6Q487_9FABA</name>
<dbReference type="PANTHER" id="PTHR23213:SF354">
    <property type="entry name" value="FORMIN-LIKE PROTEIN 4"/>
    <property type="match status" value="1"/>
</dbReference>
<feature type="domain" description="FH2" evidence="6">
    <location>
        <begin position="388"/>
        <end position="798"/>
    </location>
</feature>
<feature type="compositionally biased region" description="Low complexity" evidence="3">
    <location>
        <begin position="450"/>
        <end position="464"/>
    </location>
</feature>
<keyword evidence="4" id="KW-0472">Membrane</keyword>
<accession>A0ABU6Q487</accession>
<proteinExistence type="inferred from homology"/>
<keyword evidence="4" id="KW-1133">Transmembrane helix</keyword>
<dbReference type="InterPro" id="IPR027643">
    <property type="entry name" value="Formin-like_plant"/>
</dbReference>
<dbReference type="SMART" id="SM00498">
    <property type="entry name" value="FH2"/>
    <property type="match status" value="1"/>
</dbReference>
<evidence type="ECO:0000313" key="8">
    <source>
        <dbReference type="Proteomes" id="UP001341840"/>
    </source>
</evidence>
<feature type="region of interest" description="Disordered" evidence="3">
    <location>
        <begin position="656"/>
        <end position="683"/>
    </location>
</feature>
<protein>
    <recommendedName>
        <fullName evidence="2">Formin-like protein</fullName>
    </recommendedName>
</protein>
<evidence type="ECO:0000256" key="4">
    <source>
        <dbReference type="SAM" id="Phobius"/>
    </source>
</evidence>
<feature type="compositionally biased region" description="Low complexity" evidence="3">
    <location>
        <begin position="64"/>
        <end position="77"/>
    </location>
</feature>
<feature type="signal peptide" evidence="5">
    <location>
        <begin position="1"/>
        <end position="26"/>
    </location>
</feature>
<organism evidence="7 8">
    <name type="scientific">Stylosanthes scabra</name>
    <dbReference type="NCBI Taxonomy" id="79078"/>
    <lineage>
        <taxon>Eukaryota</taxon>
        <taxon>Viridiplantae</taxon>
        <taxon>Streptophyta</taxon>
        <taxon>Embryophyta</taxon>
        <taxon>Tracheophyta</taxon>
        <taxon>Spermatophyta</taxon>
        <taxon>Magnoliopsida</taxon>
        <taxon>eudicotyledons</taxon>
        <taxon>Gunneridae</taxon>
        <taxon>Pentapetalae</taxon>
        <taxon>rosids</taxon>
        <taxon>fabids</taxon>
        <taxon>Fabales</taxon>
        <taxon>Fabaceae</taxon>
        <taxon>Papilionoideae</taxon>
        <taxon>50 kb inversion clade</taxon>
        <taxon>dalbergioids sensu lato</taxon>
        <taxon>Dalbergieae</taxon>
        <taxon>Pterocarpus clade</taxon>
        <taxon>Stylosanthes</taxon>
    </lineage>
</organism>
<evidence type="ECO:0000313" key="7">
    <source>
        <dbReference type="EMBL" id="MED6106249.1"/>
    </source>
</evidence>
<dbReference type="Gene3D" id="1.20.58.2220">
    <property type="entry name" value="Formin, FH2 domain"/>
    <property type="match status" value="1"/>
</dbReference>
<keyword evidence="5" id="KW-0732">Signal</keyword>
<sequence>MALKNAVILLSLLFLSHIFLIQTCYSQTNFDSQNIETFYPIETPQEPPLPTINPEESPPPSSPSPSSSSVAVSSSRNSSSNSKVAKAVAATAAGTLTVCGIVFFIGLMCFRAKKKHGITNTATTTTTTSSTHRDHRNVVVPLPQPQPQHQVSVYERMEGNIKGLIVDENGLDVVYWKSLQDGGNNSKEVLGNTHKNKEEKDHDGYYYQRKKSESNVQEIPLIRGLSSTSSHLNIFPVEPYTIMKIPPPAPPPPINGDHKLDFVSHSEEKPPSISSSSTPTPLSPSTPRIQDRKSSAPAPPRPPLPPIPKSQAVPPPPPAPVPQPPPPPPPPPITVRKSQAPPPPPPPIPSRKGLPPKGGNLKSSSKPPPTPIEAPSNSKRGKSKDEVMHETGNGQVKLKPLHWDKVSTNIDHSMVWDKIDRGSFRVDDDLMEALFGYVAVNRDDPKANDSRSSSKGSPTSAPSTNAYTLLDPRKSQNTAIVLKSLAISRKEVIDALLDGHGLNTDTIEKLSRVAPTEEEQSLILQYGGDPAKLPAAESFLYHTLKAVPSAFKRLNAMLFRLNYDVEIVEIKEFLQTLELGCKELRNQGVFLKLLEAVLKAGNRLNAGTHRGNAQAFNLASLRKLSDVKSTDGKTTLLHFVVEEVVRSEGKRAALNRSYSMSRSSSRSRSSNSTSSENTENFVSDEQRKREYITLGLPIVGGCGGNDKGGNFVREMNRFLATAEEEVKLLSEEHGRVMQLVKKTTAYYQGGGAWKESEQPLQLFEIVKDFLGMVDQACIEIARNMQKRKGTKEKGLLWF</sequence>
<feature type="compositionally biased region" description="Low complexity" evidence="3">
    <location>
        <begin position="656"/>
        <end position="675"/>
    </location>
</feature>
<dbReference type="InterPro" id="IPR042201">
    <property type="entry name" value="FH2_Formin_sf"/>
</dbReference>
<evidence type="ECO:0000256" key="3">
    <source>
        <dbReference type="SAM" id="MobiDB-lite"/>
    </source>
</evidence>
<evidence type="ECO:0000256" key="1">
    <source>
        <dbReference type="ARBA" id="ARBA00025793"/>
    </source>
</evidence>
<reference evidence="7 8" key="1">
    <citation type="journal article" date="2023" name="Plants (Basel)">
        <title>Bridging the Gap: Combining Genomics and Transcriptomics Approaches to Understand Stylosanthes scabra, an Orphan Legume from the Brazilian Caatinga.</title>
        <authorList>
            <person name="Ferreira-Neto J.R.C."/>
            <person name="da Silva M.D."/>
            <person name="Binneck E."/>
            <person name="de Melo N.F."/>
            <person name="da Silva R.H."/>
            <person name="de Melo A.L.T.M."/>
            <person name="Pandolfi V."/>
            <person name="Bustamante F.O."/>
            <person name="Brasileiro-Vidal A.C."/>
            <person name="Benko-Iseppon A.M."/>
        </authorList>
    </citation>
    <scope>NUCLEOTIDE SEQUENCE [LARGE SCALE GENOMIC DNA]</scope>
    <source>
        <tissue evidence="7">Leaves</tissue>
    </source>
</reference>
<feature type="region of interest" description="Disordered" evidence="3">
    <location>
        <begin position="443"/>
        <end position="468"/>
    </location>
</feature>
<evidence type="ECO:0000259" key="6">
    <source>
        <dbReference type="PROSITE" id="PS51444"/>
    </source>
</evidence>
<feature type="compositionally biased region" description="Pro residues" evidence="3">
    <location>
        <begin position="297"/>
        <end position="333"/>
    </location>
</feature>
<feature type="region of interest" description="Disordered" evidence="3">
    <location>
        <begin position="246"/>
        <end position="400"/>
    </location>
</feature>
<feature type="transmembrane region" description="Helical" evidence="4">
    <location>
        <begin position="87"/>
        <end position="110"/>
    </location>
</feature>
<feature type="region of interest" description="Disordered" evidence="3">
    <location>
        <begin position="41"/>
        <end position="77"/>
    </location>
</feature>
<comment type="similarity">
    <text evidence="1">Belongs to the formin-like family. Class-I subfamily.</text>
</comment>